<dbReference type="EMBL" id="JAOYFB010000004">
    <property type="protein sequence ID" value="KAK4013977.1"/>
    <property type="molecule type" value="Genomic_DNA"/>
</dbReference>
<keyword evidence="3" id="KW-1185">Reference proteome</keyword>
<dbReference type="Proteomes" id="UP001234178">
    <property type="component" value="Unassembled WGS sequence"/>
</dbReference>
<evidence type="ECO:0000313" key="3">
    <source>
        <dbReference type="Proteomes" id="UP001234178"/>
    </source>
</evidence>
<evidence type="ECO:0000313" key="2">
    <source>
        <dbReference type="EMBL" id="KAK4013977.1"/>
    </source>
</evidence>
<feature type="compositionally biased region" description="Polar residues" evidence="1">
    <location>
        <begin position="23"/>
        <end position="33"/>
    </location>
</feature>
<comment type="caution">
    <text evidence="2">The sequence shown here is derived from an EMBL/GenBank/DDBJ whole genome shotgun (WGS) entry which is preliminary data.</text>
</comment>
<accession>A0ABQ9ZM41</accession>
<dbReference type="InterPro" id="IPR036875">
    <property type="entry name" value="Znf_CCHC_sf"/>
</dbReference>
<dbReference type="SUPFAM" id="SSF57756">
    <property type="entry name" value="Retrovirus zinc finger-like domains"/>
    <property type="match status" value="1"/>
</dbReference>
<evidence type="ECO:0000256" key="1">
    <source>
        <dbReference type="SAM" id="MobiDB-lite"/>
    </source>
</evidence>
<sequence>MASVRHTGGELVLGEESAHANKRTLNGQSSVNALNARPRRYLPPAGTATCNAYGKSAHNKDETFPAIGRKCYICDEADHFSPRCPKRTQNDNGSREKSVRFKAKVPHIAVCNL</sequence>
<dbReference type="Gene3D" id="4.10.60.10">
    <property type="entry name" value="Zinc finger, CCHC-type"/>
    <property type="match status" value="1"/>
</dbReference>
<feature type="region of interest" description="Disordered" evidence="1">
    <location>
        <begin position="1"/>
        <end position="38"/>
    </location>
</feature>
<gene>
    <name evidence="2" type="ORF">OUZ56_026525</name>
</gene>
<protein>
    <recommendedName>
        <fullName evidence="4">CCHC-type domain-containing protein</fullName>
    </recommendedName>
</protein>
<proteinExistence type="predicted"/>
<reference evidence="2 3" key="1">
    <citation type="journal article" date="2023" name="Nucleic Acids Res.">
        <title>The hologenome of Daphnia magna reveals possible DNA methylation and microbiome-mediated evolution of the host genome.</title>
        <authorList>
            <person name="Chaturvedi A."/>
            <person name="Li X."/>
            <person name="Dhandapani V."/>
            <person name="Marshall H."/>
            <person name="Kissane S."/>
            <person name="Cuenca-Cambronero M."/>
            <person name="Asole G."/>
            <person name="Calvet F."/>
            <person name="Ruiz-Romero M."/>
            <person name="Marangio P."/>
            <person name="Guigo R."/>
            <person name="Rago D."/>
            <person name="Mirbahai L."/>
            <person name="Eastwood N."/>
            <person name="Colbourne J.K."/>
            <person name="Zhou J."/>
            <person name="Mallon E."/>
            <person name="Orsini L."/>
        </authorList>
    </citation>
    <scope>NUCLEOTIDE SEQUENCE [LARGE SCALE GENOMIC DNA]</scope>
    <source>
        <strain evidence="2">LRV0_1</strain>
    </source>
</reference>
<organism evidence="2 3">
    <name type="scientific">Daphnia magna</name>
    <dbReference type="NCBI Taxonomy" id="35525"/>
    <lineage>
        <taxon>Eukaryota</taxon>
        <taxon>Metazoa</taxon>
        <taxon>Ecdysozoa</taxon>
        <taxon>Arthropoda</taxon>
        <taxon>Crustacea</taxon>
        <taxon>Branchiopoda</taxon>
        <taxon>Diplostraca</taxon>
        <taxon>Cladocera</taxon>
        <taxon>Anomopoda</taxon>
        <taxon>Daphniidae</taxon>
        <taxon>Daphnia</taxon>
    </lineage>
</organism>
<name>A0ABQ9ZM41_9CRUS</name>
<evidence type="ECO:0008006" key="4">
    <source>
        <dbReference type="Google" id="ProtNLM"/>
    </source>
</evidence>